<dbReference type="Pfam" id="PF04681">
    <property type="entry name" value="Bys1"/>
    <property type="match status" value="1"/>
</dbReference>
<dbReference type="OrthoDB" id="5144514at2759"/>
<proteinExistence type="predicted"/>
<feature type="signal peptide" evidence="1">
    <location>
        <begin position="1"/>
        <end position="17"/>
    </location>
</feature>
<keyword evidence="1" id="KW-0732">Signal</keyword>
<feature type="chain" id="PRO_5025330037" evidence="1">
    <location>
        <begin position="18"/>
        <end position="188"/>
    </location>
</feature>
<dbReference type="Proteomes" id="UP000800036">
    <property type="component" value="Unassembled WGS sequence"/>
</dbReference>
<evidence type="ECO:0000256" key="1">
    <source>
        <dbReference type="SAM" id="SignalP"/>
    </source>
</evidence>
<keyword evidence="3" id="KW-1185">Reference proteome</keyword>
<name>A0A6A5UZQ0_9PLEO</name>
<accession>A0A6A5UZQ0</accession>
<sequence length="188" mass="19349">MVQQSIIALLLPIIAFAAPQGYSSNPATTLVTGNTGVTFKNNCGYDVTYSVLNPCSSENSGTISAGSTWSGDLSDCSSGNTALKIYKDGSDKPMQFEYGLVNGNVWYDLSFVDCISGSDDFNQCAGAGWSMGSIGSCPTFACSGGSECCQQGYCDPYATAAALQPNAGCGAMQGYSLGELGVTMGICN</sequence>
<dbReference type="AlphaFoldDB" id="A0A6A5UZQ0"/>
<reference evidence="2" key="1">
    <citation type="journal article" date="2020" name="Stud. Mycol.">
        <title>101 Dothideomycetes genomes: a test case for predicting lifestyles and emergence of pathogens.</title>
        <authorList>
            <person name="Haridas S."/>
            <person name="Albert R."/>
            <person name="Binder M."/>
            <person name="Bloem J."/>
            <person name="Labutti K."/>
            <person name="Salamov A."/>
            <person name="Andreopoulos B."/>
            <person name="Baker S."/>
            <person name="Barry K."/>
            <person name="Bills G."/>
            <person name="Bluhm B."/>
            <person name="Cannon C."/>
            <person name="Castanera R."/>
            <person name="Culley D."/>
            <person name="Daum C."/>
            <person name="Ezra D."/>
            <person name="Gonzalez J."/>
            <person name="Henrissat B."/>
            <person name="Kuo A."/>
            <person name="Liang C."/>
            <person name="Lipzen A."/>
            <person name="Lutzoni F."/>
            <person name="Magnuson J."/>
            <person name="Mondo S."/>
            <person name="Nolan M."/>
            <person name="Ohm R."/>
            <person name="Pangilinan J."/>
            <person name="Park H.-J."/>
            <person name="Ramirez L."/>
            <person name="Alfaro M."/>
            <person name="Sun H."/>
            <person name="Tritt A."/>
            <person name="Yoshinaga Y."/>
            <person name="Zwiers L.-H."/>
            <person name="Turgeon B."/>
            <person name="Goodwin S."/>
            <person name="Spatafora J."/>
            <person name="Crous P."/>
            <person name="Grigoriev I."/>
        </authorList>
    </citation>
    <scope>NUCLEOTIDE SEQUENCE</scope>
    <source>
        <strain evidence="2">CBS 107.79</strain>
    </source>
</reference>
<organism evidence="2 3">
    <name type="scientific">Bimuria novae-zelandiae CBS 107.79</name>
    <dbReference type="NCBI Taxonomy" id="1447943"/>
    <lineage>
        <taxon>Eukaryota</taxon>
        <taxon>Fungi</taxon>
        <taxon>Dikarya</taxon>
        <taxon>Ascomycota</taxon>
        <taxon>Pezizomycotina</taxon>
        <taxon>Dothideomycetes</taxon>
        <taxon>Pleosporomycetidae</taxon>
        <taxon>Pleosporales</taxon>
        <taxon>Massarineae</taxon>
        <taxon>Didymosphaeriaceae</taxon>
        <taxon>Bimuria</taxon>
    </lineage>
</organism>
<protein>
    <submittedName>
        <fullName evidence="2">Uncharacterized protein</fullName>
    </submittedName>
</protein>
<dbReference type="InterPro" id="IPR006771">
    <property type="entry name" value="CetA-like"/>
</dbReference>
<gene>
    <name evidence="2" type="ORF">BU23DRAFT_205847</name>
</gene>
<evidence type="ECO:0000313" key="3">
    <source>
        <dbReference type="Proteomes" id="UP000800036"/>
    </source>
</evidence>
<dbReference type="EMBL" id="ML976699">
    <property type="protein sequence ID" value="KAF1970643.1"/>
    <property type="molecule type" value="Genomic_DNA"/>
</dbReference>
<evidence type="ECO:0000313" key="2">
    <source>
        <dbReference type="EMBL" id="KAF1970643.1"/>
    </source>
</evidence>